<dbReference type="PATRIC" id="fig|1638788.3.peg.1114"/>
<keyword evidence="1" id="KW-0812">Transmembrane</keyword>
<dbReference type="RefSeq" id="WP_052275731.1">
    <property type="nucleotide sequence ID" value="NZ_CP011339.1"/>
</dbReference>
<feature type="transmembrane region" description="Helical" evidence="1">
    <location>
        <begin position="413"/>
        <end position="434"/>
    </location>
</feature>
<keyword evidence="1" id="KW-0472">Membrane</keyword>
<reference evidence="2 3" key="1">
    <citation type="journal article" date="2016" name="Stand. Genomic Sci.">
        <title>Complete genome sequence and genomic characterization of Microcystis panniformis FACHB 1757 by third-generation sequencing.</title>
        <authorList>
            <person name="Zhang J.Y."/>
            <person name="Guan R."/>
            <person name="Zhang H.J."/>
            <person name="Li H."/>
            <person name="Xiao P."/>
            <person name="Yu G.L."/>
            <person name="Du L."/>
            <person name="Cao D.M."/>
            <person name="Zhu B.C."/>
            <person name="Li R.H."/>
            <person name="Lu Z.H."/>
        </authorList>
    </citation>
    <scope>NUCLEOTIDE SEQUENCE [LARGE SCALE GENOMIC DNA]</scope>
    <source>
        <strain evidence="2 3">FACHB-1757</strain>
    </source>
</reference>
<name>A0A0K1RX66_9CHRO</name>
<feature type="transmembrane region" description="Helical" evidence="1">
    <location>
        <begin position="441"/>
        <end position="462"/>
    </location>
</feature>
<keyword evidence="1" id="KW-1133">Transmembrane helix</keyword>
<keyword evidence="3" id="KW-1185">Reference proteome</keyword>
<evidence type="ECO:0000256" key="1">
    <source>
        <dbReference type="SAM" id="Phobius"/>
    </source>
</evidence>
<dbReference type="AlphaFoldDB" id="A0A0K1RX66"/>
<dbReference type="Proteomes" id="UP000068167">
    <property type="component" value="Chromosome"/>
</dbReference>
<gene>
    <name evidence="2" type="ORF">VL20_1109</name>
</gene>
<proteinExistence type="predicted"/>
<organism evidence="2 3">
    <name type="scientific">Microcystis panniformis FACHB-1757</name>
    <dbReference type="NCBI Taxonomy" id="1638788"/>
    <lineage>
        <taxon>Bacteria</taxon>
        <taxon>Bacillati</taxon>
        <taxon>Cyanobacteriota</taxon>
        <taxon>Cyanophyceae</taxon>
        <taxon>Oscillatoriophycideae</taxon>
        <taxon>Chroococcales</taxon>
        <taxon>Microcystaceae</taxon>
        <taxon>Microcystis</taxon>
    </lineage>
</organism>
<accession>A0A0K1RX66</accession>
<sequence length="648" mass="74703">MGALLKGCWLLIIFFLFFCLHSLPSLAVVDRVPLTVTLLQERLSAPVLKEGMTTIDLANLVIDIRDENKELQEQFYQQIQGQINRAKQPLGLDFSNSLIQGNFIASRLGLPTPLTKVALATLLSPTEEQLLQQDENFLFDSDEPVFNVTVFRGPVKLQGTVFMGEVDFSKTFFLQIVEAMAAKFSRESNWLESRFARVAKFSKATFMGDVNFSQSQFLNKAIFRAAHFKSITNFHGSHFTAEAYFDQTKYDKLADFTRTFWQKEANFSQSQWRDRPLFSKSRFLSLLTFRNATFEKSGAFRSSYFNGVVSFQDVKLLDQVDFSNSTFTKNSYLTVSGLAFDSDKAKILGDRGVIGQAIYLPNLAGNETVLRNLVRNFRSLEQIADANQIEYKTEKLRVQQLKQKLNNISIIRLINLTWVADFLHTSFLALLLLLSQDGTNFSLVFGTGIIIFAYFGCLFWLIDRVRRLTPKPVIPSRYEIFCMVTSYIILTLSGVFNILQSASRPLLTLTAIALILVPLPLILIIELYRRGRYHDLMDSSYFLQDGSMRQLRLLITRLPVVPEFPLFRDRYTPIPWQKRWNWLNYYDLSLNNLLKLGFNDWRVRDQELPAIISFLVWYQWGIGIFYITLLIWTLSRTIPGLNLLIYLK</sequence>
<dbReference type="EMBL" id="CP011339">
    <property type="protein sequence ID" value="AKV66291.1"/>
    <property type="molecule type" value="Genomic_DNA"/>
</dbReference>
<evidence type="ECO:0000313" key="2">
    <source>
        <dbReference type="EMBL" id="AKV66291.1"/>
    </source>
</evidence>
<feature type="transmembrane region" description="Helical" evidence="1">
    <location>
        <begin position="506"/>
        <end position="528"/>
    </location>
</feature>
<feature type="transmembrane region" description="Helical" evidence="1">
    <location>
        <begin position="610"/>
        <end position="634"/>
    </location>
</feature>
<evidence type="ECO:0000313" key="3">
    <source>
        <dbReference type="Proteomes" id="UP000068167"/>
    </source>
</evidence>
<evidence type="ECO:0008006" key="4">
    <source>
        <dbReference type="Google" id="ProtNLM"/>
    </source>
</evidence>
<protein>
    <recommendedName>
        <fullName evidence="4">Pentapeptide repeat-containing protein</fullName>
    </recommendedName>
</protein>
<feature type="transmembrane region" description="Helical" evidence="1">
    <location>
        <begin position="478"/>
        <end position="499"/>
    </location>
</feature>
<dbReference type="KEGG" id="mpk:VL20_1109"/>